<protein>
    <submittedName>
        <fullName evidence="1">Uncharacterized protein</fullName>
    </submittedName>
</protein>
<keyword evidence="2" id="KW-1185">Reference proteome</keyword>
<accession>A0ACC2NV55</accession>
<organism evidence="1 2">
    <name type="scientific">Eretmocerus hayati</name>
    <dbReference type="NCBI Taxonomy" id="131215"/>
    <lineage>
        <taxon>Eukaryota</taxon>
        <taxon>Metazoa</taxon>
        <taxon>Ecdysozoa</taxon>
        <taxon>Arthropoda</taxon>
        <taxon>Hexapoda</taxon>
        <taxon>Insecta</taxon>
        <taxon>Pterygota</taxon>
        <taxon>Neoptera</taxon>
        <taxon>Endopterygota</taxon>
        <taxon>Hymenoptera</taxon>
        <taxon>Apocrita</taxon>
        <taxon>Proctotrupomorpha</taxon>
        <taxon>Chalcidoidea</taxon>
        <taxon>Aphelinidae</taxon>
        <taxon>Aphelininae</taxon>
        <taxon>Eretmocerus</taxon>
    </lineage>
</organism>
<proteinExistence type="predicted"/>
<dbReference type="EMBL" id="CM056742">
    <property type="protein sequence ID" value="KAJ8675051.1"/>
    <property type="molecule type" value="Genomic_DNA"/>
</dbReference>
<evidence type="ECO:0000313" key="2">
    <source>
        <dbReference type="Proteomes" id="UP001239111"/>
    </source>
</evidence>
<name>A0ACC2NV55_9HYME</name>
<gene>
    <name evidence="1" type="ORF">QAD02_010837</name>
</gene>
<evidence type="ECO:0000313" key="1">
    <source>
        <dbReference type="EMBL" id="KAJ8675051.1"/>
    </source>
</evidence>
<dbReference type="Proteomes" id="UP001239111">
    <property type="component" value="Chromosome 2"/>
</dbReference>
<reference evidence="1" key="1">
    <citation type="submission" date="2023-04" db="EMBL/GenBank/DDBJ databases">
        <title>A chromosome-level genome assembly of the parasitoid wasp Eretmocerus hayati.</title>
        <authorList>
            <person name="Zhong Y."/>
            <person name="Liu S."/>
            <person name="Liu Y."/>
        </authorList>
    </citation>
    <scope>NUCLEOTIDE SEQUENCE</scope>
    <source>
        <strain evidence="1">ZJU_SS_LIU_2023</strain>
    </source>
</reference>
<comment type="caution">
    <text evidence="1">The sequence shown here is derived from an EMBL/GenBank/DDBJ whole genome shotgun (WGS) entry which is preliminary data.</text>
</comment>
<sequence>MLSPARDNSALESVYVENYLDCVENLPNDLQRHFSHMLELDVNCQRYLREIDQHQIVLAKSTSSTGARKFALAGVQNTLILLQDIGDEKLQLVQKIQELIEKKARQLDVNSRSLRPKIGQENNFPLKVANANAVAVNPRPTTATTPTNNSNGTTPTNEKPGRGRGRKTKVEAGNDSGDANVLSENQSSNLPSTSSGPPKKANTVNNEILIPLNVQIYILKDHCEELISTKQW</sequence>